<keyword evidence="3" id="KW-1185">Reference proteome</keyword>
<protein>
    <submittedName>
        <fullName evidence="2">IS110 family transposase</fullName>
    </submittedName>
</protein>
<proteinExistence type="predicted"/>
<evidence type="ECO:0000313" key="3">
    <source>
        <dbReference type="Proteomes" id="UP000638560"/>
    </source>
</evidence>
<organism evidence="2 3">
    <name type="scientific">Plantactinospora alkalitolerans</name>
    <dbReference type="NCBI Taxonomy" id="2789879"/>
    <lineage>
        <taxon>Bacteria</taxon>
        <taxon>Bacillati</taxon>
        <taxon>Actinomycetota</taxon>
        <taxon>Actinomycetes</taxon>
        <taxon>Micromonosporales</taxon>
        <taxon>Micromonosporaceae</taxon>
        <taxon>Plantactinospora</taxon>
    </lineage>
</organism>
<evidence type="ECO:0000259" key="1">
    <source>
        <dbReference type="Pfam" id="PF02371"/>
    </source>
</evidence>
<dbReference type="Pfam" id="PF02371">
    <property type="entry name" value="Transposase_20"/>
    <property type="match status" value="1"/>
</dbReference>
<dbReference type="EMBL" id="JADPUN010000183">
    <property type="protein sequence ID" value="MBF9131155.1"/>
    <property type="molecule type" value="Genomic_DNA"/>
</dbReference>
<reference evidence="2 3" key="1">
    <citation type="submission" date="2020-11" db="EMBL/GenBank/DDBJ databases">
        <title>A novel isolate from a Black sea contaminated sediment with potential to produce alkanes: Plantactinospora alkalitolerans sp. nov.</title>
        <authorList>
            <person name="Carro L."/>
            <person name="Veyisoglu A."/>
            <person name="Guven K."/>
            <person name="Schumann P."/>
            <person name="Klenk H.-P."/>
            <person name="Sahin N."/>
        </authorList>
    </citation>
    <scope>NUCLEOTIDE SEQUENCE [LARGE SCALE GENOMIC DNA]</scope>
    <source>
        <strain evidence="2 3">S1510</strain>
    </source>
</reference>
<name>A0ABS0GY79_9ACTN</name>
<dbReference type="PANTHER" id="PTHR33055:SF15">
    <property type="entry name" value="TRANSPOSASE-RELATED"/>
    <property type="match status" value="1"/>
</dbReference>
<dbReference type="RefSeq" id="WP_196202716.1">
    <property type="nucleotide sequence ID" value="NZ_JADPUN010000183.1"/>
</dbReference>
<dbReference type="InterPro" id="IPR003346">
    <property type="entry name" value="Transposase_20"/>
</dbReference>
<evidence type="ECO:0000313" key="2">
    <source>
        <dbReference type="EMBL" id="MBF9131155.1"/>
    </source>
</evidence>
<feature type="domain" description="Transposase IS116/IS110/IS902 C-terminal" evidence="1">
    <location>
        <begin position="1"/>
        <end position="76"/>
    </location>
</feature>
<sequence>MTGFGATCAQELIAELGVDMTVFPTAAHLASWARFAPRANRSAGKTKPATTGEGNPWLASTLGEITAVLARSDTCLGERHRRLSRRRGKLRAIVATGNSILTVVRHLLTDPTARYHQRLQHNLIHQLERVTGQQVTLSARVEPAAT</sequence>
<dbReference type="PANTHER" id="PTHR33055">
    <property type="entry name" value="TRANSPOSASE FOR INSERTION SEQUENCE ELEMENT IS1111A"/>
    <property type="match status" value="1"/>
</dbReference>
<gene>
    <name evidence="2" type="ORF">I0C86_19635</name>
</gene>
<dbReference type="Proteomes" id="UP000638560">
    <property type="component" value="Unassembled WGS sequence"/>
</dbReference>
<accession>A0ABS0GY79</accession>
<comment type="caution">
    <text evidence="2">The sequence shown here is derived from an EMBL/GenBank/DDBJ whole genome shotgun (WGS) entry which is preliminary data.</text>
</comment>
<dbReference type="InterPro" id="IPR047650">
    <property type="entry name" value="Transpos_IS110"/>
</dbReference>